<proteinExistence type="predicted"/>
<dbReference type="AlphaFoldDB" id="A0A1X0D9M5"/>
<keyword evidence="2" id="KW-1185">Reference proteome</keyword>
<comment type="caution">
    <text evidence="1">The sequence shown here is derived from an EMBL/GenBank/DDBJ whole genome shotgun (WGS) entry which is preliminary data.</text>
</comment>
<evidence type="ECO:0000313" key="1">
    <source>
        <dbReference type="EMBL" id="ORA69081.1"/>
    </source>
</evidence>
<accession>A0A1X0D9M5</accession>
<dbReference type="Pfam" id="PF13274">
    <property type="entry name" value="SocA_Panacea"/>
    <property type="match status" value="1"/>
</dbReference>
<name>A0A1X0D9M5_MYCHE</name>
<sequence>MDMSTARDWSDFYEEDEPPEVIERIISRRPDAVTGKRPSVLDVAAAVLEELQLEPVDAWTLQKLCYFIEGRHLAETGLPAFQEPIEAWKNGPVVDRLYQDHKGGTIVVHVQGDAKKVRSDSVLNEIVKRTVRDYRGWSGRQLAELTHSQLPWLEARKGLAPDQRSRRKVSLASMREWFRLQGSLPDTDDDGPPF</sequence>
<gene>
    <name evidence="1" type="ORF">BST25_21415</name>
</gene>
<evidence type="ECO:0000313" key="2">
    <source>
        <dbReference type="Proteomes" id="UP000192566"/>
    </source>
</evidence>
<organism evidence="1 2">
    <name type="scientific">Mycobacterium heidelbergense</name>
    <dbReference type="NCBI Taxonomy" id="53376"/>
    <lineage>
        <taxon>Bacteria</taxon>
        <taxon>Bacillati</taxon>
        <taxon>Actinomycetota</taxon>
        <taxon>Actinomycetes</taxon>
        <taxon>Mycobacteriales</taxon>
        <taxon>Mycobacteriaceae</taxon>
        <taxon>Mycobacterium</taxon>
        <taxon>Mycobacterium simiae complex</taxon>
    </lineage>
</organism>
<protein>
    <submittedName>
        <fullName evidence="1">Uncharacterized protein</fullName>
    </submittedName>
</protein>
<dbReference type="Proteomes" id="UP000192566">
    <property type="component" value="Unassembled WGS sequence"/>
</dbReference>
<dbReference type="EMBL" id="MVHR01000049">
    <property type="protein sequence ID" value="ORA69081.1"/>
    <property type="molecule type" value="Genomic_DNA"/>
</dbReference>
<dbReference type="STRING" id="53376.BST25_21415"/>
<dbReference type="InterPro" id="IPR025272">
    <property type="entry name" value="SocA_Panacea"/>
</dbReference>
<reference evidence="1 2" key="1">
    <citation type="submission" date="2017-02" db="EMBL/GenBank/DDBJ databases">
        <title>The new phylogeny of genus Mycobacterium.</title>
        <authorList>
            <person name="Tortoli E."/>
            <person name="Trovato A."/>
            <person name="Cirillo D.M."/>
        </authorList>
    </citation>
    <scope>NUCLEOTIDE SEQUENCE [LARGE SCALE GENOMIC DNA]</scope>
    <source>
        <strain evidence="1 2">DSM 44471</strain>
    </source>
</reference>